<dbReference type="InterPro" id="IPR000375">
    <property type="entry name" value="Dynamin_stalk"/>
</dbReference>
<sequence length="832" mass="93502">MSGASHSNMAFLTQLSDSYAEVFDAIDSLRDAGIRSELIPKLVVIGDQNSGKSSVLEAICNIPFPVKDGLCTRFPTEVVQRKSSEESMTVTIVSGDGALGSSVLARFSRQLSLDDSEGLAAAIEEASSLIMDHPPGSTDHRHFSGKVLKITVSGPERYPLTIVDLPGLFYSSTSGQNEDDKVFVNNMVQKYIKEPRNALLPVLSASDAWTNMLIPQEIKETRADSDGKRSLGIITKLDKLCDRQERETWLTLTNEGDWKPQHGWHFLRNRTHNERMCGQDRDMIEAEFFRENLLKTDENCKGIAHLRPRLSTFLASQIQRHLGSLIVEIKGQRDHLNRKVNLLGKGRTSEREQRDYLARMAGDFQTLCCNAVNGHYGEGTVPVRLQTFFNDPKDPGGLSQRSQDKRLQAVVRVMNLLFNCAMKEKGKLTIVSEPDSDDESVSDTASDSILGERGRKNVGLEDQGDPKGHGNEADSEAGHEEESESELGGEYDDGEDDQYRGRMNWEILRPETYQDYESFDEPYQESYESFKERVMDMAAKWRGTESLDEVNPAMVSRLFRQETSQWEAISSRHLELVWEAIDRFVHLALQHSVQPSLLPYLKRYIINGRLEKLRHSAEEKLEELLRCHNGMNPAFHDFLCELGDDPFKQEASRDPPSQVIGEKVREQCENALSSQVMENIVRTAFTSAGLNTPQSALASILLDKVKETILEPAVKDGGQGQPDVSKQPGPQEIAVRRAISTMDNYYKLSSFSFVLYVNALVIQSGLLEKLPYEIFTHDIISEQDADSISKIAGEKEHEIKKRTECEKKLAILTKAVTCLEDFQVKFSGPAVW</sequence>
<dbReference type="GO" id="GO:0005525">
    <property type="term" value="F:GTP binding"/>
    <property type="evidence" value="ECO:0007669"/>
    <property type="project" value="InterPro"/>
</dbReference>
<dbReference type="OrthoDB" id="5061070at2759"/>
<dbReference type="GO" id="GO:0016020">
    <property type="term" value="C:membrane"/>
    <property type="evidence" value="ECO:0007669"/>
    <property type="project" value="TreeGrafter"/>
</dbReference>
<dbReference type="GO" id="GO:0003924">
    <property type="term" value="F:GTPase activity"/>
    <property type="evidence" value="ECO:0007669"/>
    <property type="project" value="InterPro"/>
</dbReference>
<dbReference type="GO" id="GO:0048312">
    <property type="term" value="P:intracellular distribution of mitochondria"/>
    <property type="evidence" value="ECO:0007669"/>
    <property type="project" value="TreeGrafter"/>
</dbReference>
<feature type="region of interest" description="Disordered" evidence="3">
    <location>
        <begin position="431"/>
        <end position="497"/>
    </location>
</feature>
<dbReference type="InterPro" id="IPR027417">
    <property type="entry name" value="P-loop_NTPase"/>
</dbReference>
<accession>A0A9P9R740</accession>
<dbReference type="PROSITE" id="PS51718">
    <property type="entry name" value="G_DYNAMIN_2"/>
    <property type="match status" value="1"/>
</dbReference>
<dbReference type="PROSITE" id="PS51388">
    <property type="entry name" value="GED"/>
    <property type="match status" value="1"/>
</dbReference>
<dbReference type="GO" id="GO:0000266">
    <property type="term" value="P:mitochondrial fission"/>
    <property type="evidence" value="ECO:0007669"/>
    <property type="project" value="TreeGrafter"/>
</dbReference>
<dbReference type="Pfam" id="PF01031">
    <property type="entry name" value="Dynamin_M"/>
    <property type="match status" value="1"/>
</dbReference>
<dbReference type="Gene3D" id="1.20.120.1240">
    <property type="entry name" value="Dynamin, middle domain"/>
    <property type="match status" value="1"/>
</dbReference>
<feature type="compositionally biased region" description="Basic and acidic residues" evidence="3">
    <location>
        <begin position="450"/>
        <end position="480"/>
    </location>
</feature>
<evidence type="ECO:0000256" key="2">
    <source>
        <dbReference type="ARBA" id="ARBA00023134"/>
    </source>
</evidence>
<dbReference type="InterPro" id="IPR045063">
    <property type="entry name" value="Dynamin_N"/>
</dbReference>
<evidence type="ECO:0000313" key="7">
    <source>
        <dbReference type="Proteomes" id="UP000736672"/>
    </source>
</evidence>
<organism evidence="6 7">
    <name type="scientific">Fusarium solani</name>
    <name type="common">Filamentous fungus</name>
    <dbReference type="NCBI Taxonomy" id="169388"/>
    <lineage>
        <taxon>Eukaryota</taxon>
        <taxon>Fungi</taxon>
        <taxon>Dikarya</taxon>
        <taxon>Ascomycota</taxon>
        <taxon>Pezizomycotina</taxon>
        <taxon>Sordariomycetes</taxon>
        <taxon>Hypocreomycetidae</taxon>
        <taxon>Hypocreales</taxon>
        <taxon>Nectriaceae</taxon>
        <taxon>Fusarium</taxon>
        <taxon>Fusarium solani species complex</taxon>
    </lineage>
</organism>
<comment type="caution">
    <text evidence="6">The sequence shown here is derived from an EMBL/GenBank/DDBJ whole genome shotgun (WGS) entry which is preliminary data.</text>
</comment>
<evidence type="ECO:0000256" key="3">
    <source>
        <dbReference type="SAM" id="MobiDB-lite"/>
    </source>
</evidence>
<keyword evidence="7" id="KW-1185">Reference proteome</keyword>
<dbReference type="InterPro" id="IPR030381">
    <property type="entry name" value="G_DYNAMIN_dom"/>
</dbReference>
<dbReference type="SMART" id="SM00053">
    <property type="entry name" value="DYNc"/>
    <property type="match status" value="1"/>
</dbReference>
<keyword evidence="6" id="KW-0378">Hydrolase</keyword>
<dbReference type="PRINTS" id="PR00195">
    <property type="entry name" value="DYNAMIN"/>
</dbReference>
<dbReference type="EMBL" id="JAGTJS010000005">
    <property type="protein sequence ID" value="KAH7268267.1"/>
    <property type="molecule type" value="Genomic_DNA"/>
</dbReference>
<feature type="domain" description="Dynamin-type G" evidence="5">
    <location>
        <begin position="36"/>
        <end position="326"/>
    </location>
</feature>
<name>A0A9P9R740_FUSSL</name>
<dbReference type="PANTHER" id="PTHR11566">
    <property type="entry name" value="DYNAMIN"/>
    <property type="match status" value="1"/>
</dbReference>
<proteinExistence type="predicted"/>
<feature type="compositionally biased region" description="Acidic residues" evidence="3">
    <location>
        <begin position="481"/>
        <end position="496"/>
    </location>
</feature>
<dbReference type="GO" id="GO:0008017">
    <property type="term" value="F:microtubule binding"/>
    <property type="evidence" value="ECO:0007669"/>
    <property type="project" value="TreeGrafter"/>
</dbReference>
<keyword evidence="1" id="KW-0547">Nucleotide-binding</keyword>
<dbReference type="InterPro" id="IPR020850">
    <property type="entry name" value="GED_dom"/>
</dbReference>
<dbReference type="Proteomes" id="UP000736672">
    <property type="component" value="Unassembled WGS sequence"/>
</dbReference>
<evidence type="ECO:0000313" key="6">
    <source>
        <dbReference type="EMBL" id="KAH7268267.1"/>
    </source>
</evidence>
<reference evidence="6" key="1">
    <citation type="journal article" date="2021" name="Nat. Commun.">
        <title>Genetic determinants of endophytism in the Arabidopsis root mycobiome.</title>
        <authorList>
            <person name="Mesny F."/>
            <person name="Miyauchi S."/>
            <person name="Thiergart T."/>
            <person name="Pickel B."/>
            <person name="Atanasova L."/>
            <person name="Karlsson M."/>
            <person name="Huettel B."/>
            <person name="Barry K.W."/>
            <person name="Haridas S."/>
            <person name="Chen C."/>
            <person name="Bauer D."/>
            <person name="Andreopoulos W."/>
            <person name="Pangilinan J."/>
            <person name="LaButti K."/>
            <person name="Riley R."/>
            <person name="Lipzen A."/>
            <person name="Clum A."/>
            <person name="Drula E."/>
            <person name="Henrissat B."/>
            <person name="Kohler A."/>
            <person name="Grigoriev I.V."/>
            <person name="Martin F.M."/>
            <person name="Hacquard S."/>
        </authorList>
    </citation>
    <scope>NUCLEOTIDE SEQUENCE</scope>
    <source>
        <strain evidence="6">FSSC 5 MPI-SDFR-AT-0091</strain>
    </source>
</reference>
<dbReference type="Gene3D" id="3.40.50.300">
    <property type="entry name" value="P-loop containing nucleotide triphosphate hydrolases"/>
    <property type="match status" value="1"/>
</dbReference>
<dbReference type="PANTHER" id="PTHR11566:SF21">
    <property type="entry name" value="DYNAMIN RELATED PROTEIN 1, ISOFORM A"/>
    <property type="match status" value="1"/>
</dbReference>
<evidence type="ECO:0000256" key="1">
    <source>
        <dbReference type="ARBA" id="ARBA00022741"/>
    </source>
</evidence>
<keyword evidence="2" id="KW-0342">GTP-binding</keyword>
<dbReference type="Pfam" id="PF00350">
    <property type="entry name" value="Dynamin_N"/>
    <property type="match status" value="1"/>
</dbReference>
<dbReference type="GO" id="GO:0016559">
    <property type="term" value="P:peroxisome fission"/>
    <property type="evidence" value="ECO:0007669"/>
    <property type="project" value="TreeGrafter"/>
</dbReference>
<dbReference type="GO" id="GO:0006897">
    <property type="term" value="P:endocytosis"/>
    <property type="evidence" value="ECO:0007669"/>
    <property type="project" value="TreeGrafter"/>
</dbReference>
<dbReference type="AlphaFoldDB" id="A0A9P9R740"/>
<dbReference type="GO" id="GO:0005739">
    <property type="term" value="C:mitochondrion"/>
    <property type="evidence" value="ECO:0007669"/>
    <property type="project" value="TreeGrafter"/>
</dbReference>
<evidence type="ECO:0000259" key="5">
    <source>
        <dbReference type="PROSITE" id="PS51718"/>
    </source>
</evidence>
<dbReference type="SUPFAM" id="SSF52540">
    <property type="entry name" value="P-loop containing nucleoside triphosphate hydrolases"/>
    <property type="match status" value="1"/>
</dbReference>
<dbReference type="GO" id="GO:0005874">
    <property type="term" value="C:microtubule"/>
    <property type="evidence" value="ECO:0007669"/>
    <property type="project" value="TreeGrafter"/>
</dbReference>
<dbReference type="CDD" id="cd08771">
    <property type="entry name" value="DLP_1"/>
    <property type="match status" value="1"/>
</dbReference>
<feature type="domain" description="GED" evidence="4">
    <location>
        <begin position="735"/>
        <end position="827"/>
    </location>
</feature>
<protein>
    <submittedName>
        <fullName evidence="6">P-loop containing nucleoside triphosphate hydrolase protein</fullName>
    </submittedName>
</protein>
<evidence type="ECO:0000259" key="4">
    <source>
        <dbReference type="PROSITE" id="PS51388"/>
    </source>
</evidence>
<gene>
    <name evidence="6" type="ORF">B0J15DRAFT_545144</name>
</gene>
<dbReference type="InterPro" id="IPR022812">
    <property type="entry name" value="Dynamin"/>
</dbReference>
<dbReference type="InterPro" id="IPR001401">
    <property type="entry name" value="Dynamin_GTPase"/>
</dbReference>